<dbReference type="Pfam" id="PF10551">
    <property type="entry name" value="MULE"/>
    <property type="match status" value="1"/>
</dbReference>
<keyword evidence="3" id="KW-1185">Reference proteome</keyword>
<dbReference type="AlphaFoldDB" id="A0A0B7NFE2"/>
<sequence>MHASKRQLDDNQLKLISTLYKSGTTPASIRQTLSETYPGQVFDQRGIYNAIAKAKWLELKGLTSIQFLVNKLSNDGNYTFETVLNATNGQLECLFVLKNDLISIYDHRFNTSLVMDATHKTNSFELPLVQLCGIKNENKTFVLCQAFPRNGKVEKYEWFLRQMKKHCSINSLPVTTSTDKDVFLLNALRTELPEFEYLLCRWHISKSILDHIRRFFPHLEGNSVTNIPQGRNRVVSSRTEEALESNIETFIRSFPKRNSRNATNYDPSKFIAYIKTTWLDKDREKNLKSSTGELDYVFHLMGTVLKQQHTEIVVLSILSSDPKNHESTSLTKEEFHRQWWITETSQKSDDKFHKGDPFSEESIQRMKEMYNSIPPFEQVIVRNLLESIRTGQLPYSLRDPAVVQLREPKRHTKSKQDIDDCEDNEERFFGAFHNESEYGPLLPKYYYEISSKIEDSYYDAIINIDRDVFCGFRALAHQLFDNQDELIGVKFAMKDNLIDVKDACRDAFPFFNVGQLKK</sequence>
<dbReference type="InterPro" id="IPR018289">
    <property type="entry name" value="MULE_transposase_dom"/>
</dbReference>
<dbReference type="EMBL" id="LN730905">
    <property type="protein sequence ID" value="CEP14070.1"/>
    <property type="molecule type" value="Genomic_DNA"/>
</dbReference>
<gene>
    <name evidence="2" type="primary">PARPA_08226.1 scaffold 32258</name>
</gene>
<proteinExistence type="predicted"/>
<accession>A0A0B7NFE2</accession>
<evidence type="ECO:0000259" key="1">
    <source>
        <dbReference type="Pfam" id="PF10551"/>
    </source>
</evidence>
<dbReference type="Proteomes" id="UP000054107">
    <property type="component" value="Unassembled WGS sequence"/>
</dbReference>
<organism evidence="2 3">
    <name type="scientific">Parasitella parasitica</name>
    <dbReference type="NCBI Taxonomy" id="35722"/>
    <lineage>
        <taxon>Eukaryota</taxon>
        <taxon>Fungi</taxon>
        <taxon>Fungi incertae sedis</taxon>
        <taxon>Mucoromycota</taxon>
        <taxon>Mucoromycotina</taxon>
        <taxon>Mucoromycetes</taxon>
        <taxon>Mucorales</taxon>
        <taxon>Mucorineae</taxon>
        <taxon>Mucoraceae</taxon>
        <taxon>Parasitella</taxon>
    </lineage>
</organism>
<dbReference type="STRING" id="35722.A0A0B7NFE2"/>
<evidence type="ECO:0000313" key="2">
    <source>
        <dbReference type="EMBL" id="CEP14070.1"/>
    </source>
</evidence>
<dbReference type="OrthoDB" id="2422867at2759"/>
<dbReference type="PANTHER" id="PTHR47718:SF3">
    <property type="entry name" value="PROTEIN FAR1-RELATED SEQUENCE 5-LIKE"/>
    <property type="match status" value="1"/>
</dbReference>
<reference evidence="2 3" key="1">
    <citation type="submission" date="2014-09" db="EMBL/GenBank/DDBJ databases">
        <authorList>
            <person name="Ellenberger Sabrina"/>
        </authorList>
    </citation>
    <scope>NUCLEOTIDE SEQUENCE [LARGE SCALE GENOMIC DNA]</scope>
    <source>
        <strain evidence="2 3">CBS 412.66</strain>
    </source>
</reference>
<protein>
    <recommendedName>
        <fullName evidence="1">MULE transposase domain-containing protein</fullName>
    </recommendedName>
</protein>
<feature type="domain" description="MULE transposase" evidence="1">
    <location>
        <begin position="113"/>
        <end position="206"/>
    </location>
</feature>
<dbReference type="PANTHER" id="PTHR47718">
    <property type="entry name" value="OS01G0519700 PROTEIN"/>
    <property type="match status" value="1"/>
</dbReference>
<name>A0A0B7NFE2_9FUNG</name>
<evidence type="ECO:0000313" key="3">
    <source>
        <dbReference type="Proteomes" id="UP000054107"/>
    </source>
</evidence>